<sequence>MRSDPPKLSEVDTLSIASSAQLLTSSEQLSDSLEQPPPSQEVSKPKTEDNKAYFTQKYDLHKNFYQYLLHQDQLKELFSKSGYINRPQD</sequence>
<accession>A0A3M7T0E3</accession>
<dbReference type="EMBL" id="REGN01000498">
    <property type="protein sequence ID" value="RNA41472.1"/>
    <property type="molecule type" value="Genomic_DNA"/>
</dbReference>
<organism evidence="2 3">
    <name type="scientific">Brachionus plicatilis</name>
    <name type="common">Marine rotifer</name>
    <name type="synonym">Brachionus muelleri</name>
    <dbReference type="NCBI Taxonomy" id="10195"/>
    <lineage>
        <taxon>Eukaryota</taxon>
        <taxon>Metazoa</taxon>
        <taxon>Spiralia</taxon>
        <taxon>Gnathifera</taxon>
        <taxon>Rotifera</taxon>
        <taxon>Eurotatoria</taxon>
        <taxon>Monogononta</taxon>
        <taxon>Pseudotrocha</taxon>
        <taxon>Ploima</taxon>
        <taxon>Brachionidae</taxon>
        <taxon>Brachionus</taxon>
    </lineage>
</organism>
<comment type="caution">
    <text evidence="2">The sequence shown here is derived from an EMBL/GenBank/DDBJ whole genome shotgun (WGS) entry which is preliminary data.</text>
</comment>
<dbReference type="Proteomes" id="UP000276133">
    <property type="component" value="Unassembled WGS sequence"/>
</dbReference>
<protein>
    <submittedName>
        <fullName evidence="2">Uncharacterized protein</fullName>
    </submittedName>
</protein>
<gene>
    <name evidence="2" type="ORF">BpHYR1_010470</name>
</gene>
<evidence type="ECO:0000313" key="3">
    <source>
        <dbReference type="Proteomes" id="UP000276133"/>
    </source>
</evidence>
<reference evidence="2 3" key="1">
    <citation type="journal article" date="2018" name="Sci. Rep.">
        <title>Genomic signatures of local adaptation to the degree of environmental predictability in rotifers.</title>
        <authorList>
            <person name="Franch-Gras L."/>
            <person name="Hahn C."/>
            <person name="Garcia-Roger E.M."/>
            <person name="Carmona M.J."/>
            <person name="Serra M."/>
            <person name="Gomez A."/>
        </authorList>
    </citation>
    <scope>NUCLEOTIDE SEQUENCE [LARGE SCALE GENOMIC DNA]</scope>
    <source>
        <strain evidence="2">HYR1</strain>
    </source>
</reference>
<keyword evidence="3" id="KW-1185">Reference proteome</keyword>
<feature type="region of interest" description="Disordered" evidence="1">
    <location>
        <begin position="25"/>
        <end position="50"/>
    </location>
</feature>
<evidence type="ECO:0000313" key="2">
    <source>
        <dbReference type="EMBL" id="RNA41472.1"/>
    </source>
</evidence>
<dbReference type="AlphaFoldDB" id="A0A3M7T0E3"/>
<evidence type="ECO:0000256" key="1">
    <source>
        <dbReference type="SAM" id="MobiDB-lite"/>
    </source>
</evidence>
<proteinExistence type="predicted"/>
<name>A0A3M7T0E3_BRAPC</name>